<evidence type="ECO:0000256" key="4">
    <source>
        <dbReference type="SAM" id="Coils"/>
    </source>
</evidence>
<dbReference type="GO" id="GO:0004527">
    <property type="term" value="F:exonuclease activity"/>
    <property type="evidence" value="ECO:0007669"/>
    <property type="project" value="UniProtKB-KW"/>
</dbReference>
<feature type="coiled-coil region" evidence="4">
    <location>
        <begin position="576"/>
        <end position="634"/>
    </location>
</feature>
<name>A0ABT1H7H8_9NOCA</name>
<keyword evidence="4" id="KW-0175">Coiled coil</keyword>
<dbReference type="RefSeq" id="WP_253659306.1">
    <property type="nucleotide sequence ID" value="NZ_BAAAJQ010000001.1"/>
</dbReference>
<dbReference type="EMBL" id="JAMTCJ010000001">
    <property type="protein sequence ID" value="MCP2174222.1"/>
    <property type="molecule type" value="Genomic_DNA"/>
</dbReference>
<evidence type="ECO:0000256" key="2">
    <source>
        <dbReference type="ARBA" id="ARBA00011322"/>
    </source>
</evidence>
<gene>
    <name evidence="6" type="ORF">LX13_000029</name>
</gene>
<dbReference type="Pfam" id="PF13476">
    <property type="entry name" value="AAA_23"/>
    <property type="match status" value="1"/>
</dbReference>
<dbReference type="InterPro" id="IPR038729">
    <property type="entry name" value="Rad50/SbcC_AAA"/>
</dbReference>
<dbReference type="PANTHER" id="PTHR32114:SF2">
    <property type="entry name" value="ABC TRANSPORTER ABCH.3"/>
    <property type="match status" value="1"/>
</dbReference>
<evidence type="ECO:0000313" key="7">
    <source>
        <dbReference type="Proteomes" id="UP001206895"/>
    </source>
</evidence>
<keyword evidence="6" id="KW-0269">Exonuclease</keyword>
<dbReference type="InterPro" id="IPR027417">
    <property type="entry name" value="P-loop_NTPase"/>
</dbReference>
<feature type="domain" description="Rad50/SbcC-type AAA" evidence="5">
    <location>
        <begin position="5"/>
        <end position="181"/>
    </location>
</feature>
<keyword evidence="6" id="KW-0378">Hydrolase</keyword>
<comment type="similarity">
    <text evidence="1">Belongs to the SMC family. SbcC subfamily.</text>
</comment>
<feature type="coiled-coil region" evidence="4">
    <location>
        <begin position="452"/>
        <end position="479"/>
    </location>
</feature>
<accession>A0ABT1H7H8</accession>
<protein>
    <recommendedName>
        <fullName evidence="3">Nuclease SbcCD subunit C</fullName>
    </recommendedName>
</protein>
<evidence type="ECO:0000259" key="5">
    <source>
        <dbReference type="Pfam" id="PF13476"/>
    </source>
</evidence>
<dbReference type="Pfam" id="PF13558">
    <property type="entry name" value="SbcC_Walker_B"/>
    <property type="match status" value="1"/>
</dbReference>
<dbReference type="Gene3D" id="3.40.50.300">
    <property type="entry name" value="P-loop containing nucleotide triphosphate hydrolases"/>
    <property type="match status" value="2"/>
</dbReference>
<evidence type="ECO:0000313" key="6">
    <source>
        <dbReference type="EMBL" id="MCP2174222.1"/>
    </source>
</evidence>
<reference evidence="6 7" key="1">
    <citation type="submission" date="2022-06" db="EMBL/GenBank/DDBJ databases">
        <title>Genomic Encyclopedia of Archaeal and Bacterial Type Strains, Phase II (KMG-II): from individual species to whole genera.</title>
        <authorList>
            <person name="Goeker M."/>
        </authorList>
    </citation>
    <scope>NUCLEOTIDE SEQUENCE [LARGE SCALE GENOMIC DNA]</scope>
    <source>
        <strain evidence="6 7">DSM 44693</strain>
    </source>
</reference>
<comment type="caution">
    <text evidence="6">The sequence shown here is derived from an EMBL/GenBank/DDBJ whole genome shotgun (WGS) entry which is preliminary data.</text>
</comment>
<evidence type="ECO:0000256" key="1">
    <source>
        <dbReference type="ARBA" id="ARBA00006930"/>
    </source>
</evidence>
<dbReference type="SUPFAM" id="SSF52540">
    <property type="entry name" value="P-loop containing nucleoside triphosphate hydrolases"/>
    <property type="match status" value="1"/>
</dbReference>
<evidence type="ECO:0000256" key="3">
    <source>
        <dbReference type="ARBA" id="ARBA00013368"/>
    </source>
</evidence>
<keyword evidence="7" id="KW-1185">Reference proteome</keyword>
<keyword evidence="6" id="KW-0540">Nuclease</keyword>
<sequence>MKLHSLQMHAFGPFAADAEVDFDALGVDGLFLLHGQTGAGKTTVLDAVAFALFGRVPGARDDGRRLLSDHAIPGDSPSVTLEATIGGRRLRVTRSPEHHRTKKRGTGLTKVNAAGTLAWVDGSGPNLARLPEIGEVITRILGMSADQFFQVVLLPQGEFARFLRASTDDRERLLERLFETERFNDLEGWLRERARTSRAELEDKGQAVDRLAGQIAVVADTPQPVEPDFDWAQGLLDSARAEVAAAADALDTTRESARAADRAHADARHVHELHRRGRTAQAQLAALEAEQATIASAQTMIDAARRAEPVRAVAAEHERAQQECNRATSAREQAHARLAATDDGAALARSLSWPPAPTDRAMIEDAMERWTAESGRLEPLEKRVGDRPDLLRSIDDITAARVRADEQIVSVDEAVESAPRRRAESEKALAVAVAASARLPQLRTEAAAAEVARTAHARLERLDADAERARTQVASYRDRHHVARERVLDLRERRIAGMAAELSAGLRDGDPCAVCGATEHPAPAVTAAEHVREQDEFDARAEERACETDRTTAERALAAIETDRALWHERTGGVTADEATAEVDRIAGERRRVSQEAHAEAMIRADIAALDADTERLRTDRTALQTRVVELRERGAHLNQRLADLDVETAQATDGTTTVGDRRRALVGVCAALAAVRETRSDAAAADDRVRDCTTRLEDLLGETGFDSVTAARAALLAPAEITRFEKQVRQASDIRAAAQATVEDPEVARVIGTDRPDLDRLEVERVDATAAATSSATRHAGAVATAAKLEPLCTDFWSAMSVLAPAVARDAELQGLAELVAGRGQNSRRMSLRSYVLAARLEEVILAASFRLRQMSSGRYEFAHSDAAASRGRRSGLGIEIRDEYTGAVRPANTLSGGETFFASLALALGLADVVSAESGGRVLDTIFIDEGFGTLDPEALDLVMGVLDELRSGGRVVGVVSHVDEMRARIPAQLRVIRGEGGSALQMIGTSAQRFG</sequence>
<dbReference type="PANTHER" id="PTHR32114">
    <property type="entry name" value="ABC TRANSPORTER ABCH.3"/>
    <property type="match status" value="1"/>
</dbReference>
<comment type="subunit">
    <text evidence="2">Heterodimer of SbcC and SbcD.</text>
</comment>
<dbReference type="Proteomes" id="UP001206895">
    <property type="component" value="Unassembled WGS sequence"/>
</dbReference>
<organism evidence="6 7">
    <name type="scientific">Williamsia maris</name>
    <dbReference type="NCBI Taxonomy" id="72806"/>
    <lineage>
        <taxon>Bacteria</taxon>
        <taxon>Bacillati</taxon>
        <taxon>Actinomycetota</taxon>
        <taxon>Actinomycetes</taxon>
        <taxon>Mycobacteriales</taxon>
        <taxon>Nocardiaceae</taxon>
        <taxon>Williamsia</taxon>
    </lineage>
</organism>
<feature type="coiled-coil region" evidence="4">
    <location>
        <begin position="270"/>
        <end position="337"/>
    </location>
</feature>
<proteinExistence type="inferred from homology"/>